<gene>
    <name evidence="8" type="primary">LOC108683326</name>
</gene>
<keyword evidence="4" id="KW-0561">Oxygen transport</keyword>
<keyword evidence="2" id="KW-0479">Metal-binding</keyword>
<dbReference type="GO" id="GO:0019825">
    <property type="term" value="F:oxygen binding"/>
    <property type="evidence" value="ECO:0007669"/>
    <property type="project" value="InterPro"/>
</dbReference>
<keyword evidence="1 4" id="KW-0349">Heme</keyword>
<reference evidence="8" key="1">
    <citation type="submission" date="2025-08" db="UniProtKB">
        <authorList>
            <consortium name="RefSeq"/>
        </authorList>
    </citation>
    <scope>IDENTIFICATION</scope>
    <source>
        <tissue evidence="8">Whole organism</tissue>
    </source>
</reference>
<dbReference type="Proteomes" id="UP000694843">
    <property type="component" value="Unplaced"/>
</dbReference>
<feature type="region of interest" description="Disordered" evidence="5">
    <location>
        <begin position="137"/>
        <end position="181"/>
    </location>
</feature>
<evidence type="ECO:0000313" key="8">
    <source>
        <dbReference type="RefSeq" id="XP_018028119.1"/>
    </source>
</evidence>
<dbReference type="RefSeq" id="XP_018028119.1">
    <property type="nucleotide sequence ID" value="XM_018172630.2"/>
</dbReference>
<keyword evidence="4" id="KW-0813">Transport</keyword>
<evidence type="ECO:0000256" key="5">
    <source>
        <dbReference type="SAM" id="MobiDB-lite"/>
    </source>
</evidence>
<dbReference type="AlphaFoldDB" id="A0A8B7PPI3"/>
<dbReference type="GO" id="GO:0005344">
    <property type="term" value="F:oxygen carrier activity"/>
    <property type="evidence" value="ECO:0007669"/>
    <property type="project" value="UniProtKB-KW"/>
</dbReference>
<evidence type="ECO:0000259" key="6">
    <source>
        <dbReference type="PROSITE" id="PS01033"/>
    </source>
</evidence>
<dbReference type="Gene3D" id="1.10.490.10">
    <property type="entry name" value="Globins"/>
    <property type="match status" value="1"/>
</dbReference>
<evidence type="ECO:0000256" key="2">
    <source>
        <dbReference type="ARBA" id="ARBA00022723"/>
    </source>
</evidence>
<dbReference type="InterPro" id="IPR050532">
    <property type="entry name" value="Globin-like_OT"/>
</dbReference>
<accession>A0A8B7PPI3</accession>
<dbReference type="PANTHER" id="PTHR46458:SF5">
    <property type="entry name" value="GLOBIN FAMILY PROFILE DOMAIN-CONTAINING PROTEIN"/>
    <property type="match status" value="1"/>
</dbReference>
<dbReference type="InterPro" id="IPR012292">
    <property type="entry name" value="Globin/Proto"/>
</dbReference>
<dbReference type="OMA" id="EHANTVM"/>
<feature type="domain" description="Globin" evidence="6">
    <location>
        <begin position="1"/>
        <end position="119"/>
    </location>
</feature>
<dbReference type="GO" id="GO:0020037">
    <property type="term" value="F:heme binding"/>
    <property type="evidence" value="ECO:0007669"/>
    <property type="project" value="InterPro"/>
</dbReference>
<comment type="similarity">
    <text evidence="4">Belongs to the globin family.</text>
</comment>
<dbReference type="SUPFAM" id="SSF46458">
    <property type="entry name" value="Globin-like"/>
    <property type="match status" value="1"/>
</dbReference>
<dbReference type="InterPro" id="IPR009050">
    <property type="entry name" value="Globin-like_sf"/>
</dbReference>
<evidence type="ECO:0000256" key="1">
    <source>
        <dbReference type="ARBA" id="ARBA00022617"/>
    </source>
</evidence>
<evidence type="ECO:0000256" key="4">
    <source>
        <dbReference type="RuleBase" id="RU000356"/>
    </source>
</evidence>
<dbReference type="KEGG" id="hazt:108683326"/>
<keyword evidence="7" id="KW-1185">Reference proteome</keyword>
<dbReference type="InterPro" id="IPR000971">
    <property type="entry name" value="Globin"/>
</dbReference>
<proteinExistence type="inferred from homology"/>
<name>A0A8B7PPI3_HYAAZ</name>
<evidence type="ECO:0000313" key="7">
    <source>
        <dbReference type="Proteomes" id="UP000694843"/>
    </source>
</evidence>
<keyword evidence="3" id="KW-0408">Iron</keyword>
<dbReference type="GO" id="GO:0046872">
    <property type="term" value="F:metal ion binding"/>
    <property type="evidence" value="ECO:0007669"/>
    <property type="project" value="UniProtKB-KW"/>
</dbReference>
<sequence>LFERNAELLSLFVKFRELKTPDEQAESLELAEHATVVMSSIDEGIRAMDNVDFFFDLLHQIGGSHVKIPGFKKEYFWKIERPFLEAVRLTLGDRYTDNMDQIYQLTIKFVLETVVKGYEMAVEREVNENVQQLDLSSEPAMNNGSDVPAQTTSAQNGANSAESSAVRAQGDAAPATAGGGKCPAVCPYVSSGSLSPTTS</sequence>
<dbReference type="Pfam" id="PF00042">
    <property type="entry name" value="Globin"/>
    <property type="match status" value="1"/>
</dbReference>
<protein>
    <submittedName>
        <fullName evidence="8">Uncharacterized protein LOC108683326</fullName>
    </submittedName>
</protein>
<dbReference type="GeneID" id="108683326"/>
<dbReference type="PANTHER" id="PTHR46458">
    <property type="entry name" value="BLR2807 PROTEIN"/>
    <property type="match status" value="1"/>
</dbReference>
<feature type="compositionally biased region" description="Polar residues" evidence="5">
    <location>
        <begin position="137"/>
        <end position="163"/>
    </location>
</feature>
<evidence type="ECO:0000256" key="3">
    <source>
        <dbReference type="ARBA" id="ARBA00023004"/>
    </source>
</evidence>
<organism evidence="7 8">
    <name type="scientific">Hyalella azteca</name>
    <name type="common">Amphipod</name>
    <dbReference type="NCBI Taxonomy" id="294128"/>
    <lineage>
        <taxon>Eukaryota</taxon>
        <taxon>Metazoa</taxon>
        <taxon>Ecdysozoa</taxon>
        <taxon>Arthropoda</taxon>
        <taxon>Crustacea</taxon>
        <taxon>Multicrustacea</taxon>
        <taxon>Malacostraca</taxon>
        <taxon>Eumalacostraca</taxon>
        <taxon>Peracarida</taxon>
        <taxon>Amphipoda</taxon>
        <taxon>Senticaudata</taxon>
        <taxon>Talitrida</taxon>
        <taxon>Talitroidea</taxon>
        <taxon>Hyalellidae</taxon>
        <taxon>Hyalella</taxon>
    </lineage>
</organism>
<dbReference type="OrthoDB" id="6344802at2759"/>
<feature type="non-terminal residue" evidence="8">
    <location>
        <position position="1"/>
    </location>
</feature>
<dbReference type="PROSITE" id="PS01033">
    <property type="entry name" value="GLOBIN"/>
    <property type="match status" value="1"/>
</dbReference>